<sequence>MRSCNLHLPQSPSGSMSFASVKRCRDGRDYALFTCGIEDVPVEFQDAHLKFEITRPDTPSSSLGWCPPVNGCLKLNVDTAVVEYLDWIRIGTLIQDGKGNDIGAMARSCGRLDVLTVELIETREGFSLQLIRVCRPPSRATPMQ</sequence>
<proteinExistence type="predicted"/>
<dbReference type="EMBL" id="BTGU01000163">
    <property type="protein sequence ID" value="GMN63956.1"/>
    <property type="molecule type" value="Genomic_DNA"/>
</dbReference>
<evidence type="ECO:0000313" key="2">
    <source>
        <dbReference type="Proteomes" id="UP001187192"/>
    </source>
</evidence>
<keyword evidence="2" id="KW-1185">Reference proteome</keyword>
<reference evidence="1" key="1">
    <citation type="submission" date="2023-07" db="EMBL/GenBank/DDBJ databases">
        <title>draft genome sequence of fig (Ficus carica).</title>
        <authorList>
            <person name="Takahashi T."/>
            <person name="Nishimura K."/>
        </authorList>
    </citation>
    <scope>NUCLEOTIDE SEQUENCE</scope>
</reference>
<gene>
    <name evidence="1" type="ORF">TIFTF001_033017</name>
</gene>
<protein>
    <submittedName>
        <fullName evidence="1">Uncharacterized protein</fullName>
    </submittedName>
</protein>
<accession>A0AA88DY84</accession>
<dbReference type="Proteomes" id="UP001187192">
    <property type="component" value="Unassembled WGS sequence"/>
</dbReference>
<comment type="caution">
    <text evidence="1">The sequence shown here is derived from an EMBL/GenBank/DDBJ whole genome shotgun (WGS) entry which is preliminary data.</text>
</comment>
<name>A0AA88DY84_FICCA</name>
<organism evidence="1 2">
    <name type="scientific">Ficus carica</name>
    <name type="common">Common fig</name>
    <dbReference type="NCBI Taxonomy" id="3494"/>
    <lineage>
        <taxon>Eukaryota</taxon>
        <taxon>Viridiplantae</taxon>
        <taxon>Streptophyta</taxon>
        <taxon>Embryophyta</taxon>
        <taxon>Tracheophyta</taxon>
        <taxon>Spermatophyta</taxon>
        <taxon>Magnoliopsida</taxon>
        <taxon>eudicotyledons</taxon>
        <taxon>Gunneridae</taxon>
        <taxon>Pentapetalae</taxon>
        <taxon>rosids</taxon>
        <taxon>fabids</taxon>
        <taxon>Rosales</taxon>
        <taxon>Moraceae</taxon>
        <taxon>Ficeae</taxon>
        <taxon>Ficus</taxon>
    </lineage>
</organism>
<evidence type="ECO:0000313" key="1">
    <source>
        <dbReference type="EMBL" id="GMN63956.1"/>
    </source>
</evidence>
<dbReference type="AlphaFoldDB" id="A0AA88DY84"/>